<evidence type="ECO:0000313" key="1">
    <source>
        <dbReference type="EMBL" id="GFO16716.1"/>
    </source>
</evidence>
<gene>
    <name evidence="1" type="ORF">PoB_004322100</name>
</gene>
<evidence type="ECO:0000313" key="2">
    <source>
        <dbReference type="Proteomes" id="UP000735302"/>
    </source>
</evidence>
<name>A0AAV4B8F3_9GAST</name>
<dbReference type="Proteomes" id="UP000735302">
    <property type="component" value="Unassembled WGS sequence"/>
</dbReference>
<dbReference type="AlphaFoldDB" id="A0AAV4B8F3"/>
<protein>
    <submittedName>
        <fullName evidence="1">Uncharacterized protein</fullName>
    </submittedName>
</protein>
<accession>A0AAV4B8F3</accession>
<reference evidence="1 2" key="1">
    <citation type="journal article" date="2021" name="Elife">
        <title>Chloroplast acquisition without the gene transfer in kleptoplastic sea slugs, Plakobranchus ocellatus.</title>
        <authorList>
            <person name="Maeda T."/>
            <person name="Takahashi S."/>
            <person name="Yoshida T."/>
            <person name="Shimamura S."/>
            <person name="Takaki Y."/>
            <person name="Nagai Y."/>
            <person name="Toyoda A."/>
            <person name="Suzuki Y."/>
            <person name="Arimoto A."/>
            <person name="Ishii H."/>
            <person name="Satoh N."/>
            <person name="Nishiyama T."/>
            <person name="Hasebe M."/>
            <person name="Maruyama T."/>
            <person name="Minagawa J."/>
            <person name="Obokata J."/>
            <person name="Shigenobu S."/>
        </authorList>
    </citation>
    <scope>NUCLEOTIDE SEQUENCE [LARGE SCALE GENOMIC DNA]</scope>
</reference>
<keyword evidence="2" id="KW-1185">Reference proteome</keyword>
<organism evidence="1 2">
    <name type="scientific">Plakobranchus ocellatus</name>
    <dbReference type="NCBI Taxonomy" id="259542"/>
    <lineage>
        <taxon>Eukaryota</taxon>
        <taxon>Metazoa</taxon>
        <taxon>Spiralia</taxon>
        <taxon>Lophotrochozoa</taxon>
        <taxon>Mollusca</taxon>
        <taxon>Gastropoda</taxon>
        <taxon>Heterobranchia</taxon>
        <taxon>Euthyneura</taxon>
        <taxon>Panpulmonata</taxon>
        <taxon>Sacoglossa</taxon>
        <taxon>Placobranchoidea</taxon>
        <taxon>Plakobranchidae</taxon>
        <taxon>Plakobranchus</taxon>
    </lineage>
</organism>
<comment type="caution">
    <text evidence="1">The sequence shown here is derived from an EMBL/GenBank/DDBJ whole genome shotgun (WGS) entry which is preliminary data.</text>
</comment>
<sequence>MVLNYVVSRGVGGTVASESALRPAATLLSRVRAPPPAPWPDGESESLRSPYCGLAIHKNLVNLSTPYIFLISRLERILMKHLSMANYMNISTIKRQLQY</sequence>
<dbReference type="EMBL" id="BLXT01004700">
    <property type="protein sequence ID" value="GFO16716.1"/>
    <property type="molecule type" value="Genomic_DNA"/>
</dbReference>
<proteinExistence type="predicted"/>